<accession>W6QUI2</accession>
<evidence type="ECO:0000256" key="1">
    <source>
        <dbReference type="SAM" id="SignalP"/>
    </source>
</evidence>
<sequence length="57" mass="5956">MAFVVLVPCFTTVLTQRANYSSKDDVIGAPLPAVGSAVTPNVGPSHNYVFGLIIIPP</sequence>
<organism evidence="2 3">
    <name type="scientific">Penicillium roqueforti (strain FM164)</name>
    <dbReference type="NCBI Taxonomy" id="1365484"/>
    <lineage>
        <taxon>Eukaryota</taxon>
        <taxon>Fungi</taxon>
        <taxon>Dikarya</taxon>
        <taxon>Ascomycota</taxon>
        <taxon>Pezizomycotina</taxon>
        <taxon>Eurotiomycetes</taxon>
        <taxon>Eurotiomycetidae</taxon>
        <taxon>Eurotiales</taxon>
        <taxon>Aspergillaceae</taxon>
        <taxon>Penicillium</taxon>
    </lineage>
</organism>
<evidence type="ECO:0000313" key="3">
    <source>
        <dbReference type="Proteomes" id="UP000030686"/>
    </source>
</evidence>
<feature type="chain" id="PRO_5013153082" evidence="1">
    <location>
        <begin position="16"/>
        <end position="57"/>
    </location>
</feature>
<feature type="signal peptide" evidence="1">
    <location>
        <begin position="1"/>
        <end position="15"/>
    </location>
</feature>
<name>W6QUI2_PENRF</name>
<dbReference type="EMBL" id="HG792021">
    <property type="protein sequence ID" value="CDM37759.1"/>
    <property type="molecule type" value="Genomic_DNA"/>
</dbReference>
<dbReference type="Proteomes" id="UP000030686">
    <property type="component" value="Unassembled WGS sequence"/>
</dbReference>
<keyword evidence="3" id="KW-1185">Reference proteome</keyword>
<evidence type="ECO:0000313" key="2">
    <source>
        <dbReference type="EMBL" id="CDM37759.1"/>
    </source>
</evidence>
<keyword evidence="1" id="KW-0732">Signal</keyword>
<reference evidence="2" key="1">
    <citation type="journal article" date="2014" name="Nat. Commun.">
        <title>Multiple recent horizontal transfers of a large genomic region in cheese making fungi.</title>
        <authorList>
            <person name="Cheeseman K."/>
            <person name="Ropars J."/>
            <person name="Renault P."/>
            <person name="Dupont J."/>
            <person name="Gouzy J."/>
            <person name="Branca A."/>
            <person name="Abraham A.L."/>
            <person name="Ceppi M."/>
            <person name="Conseiller E."/>
            <person name="Debuchy R."/>
            <person name="Malagnac F."/>
            <person name="Goarin A."/>
            <person name="Silar P."/>
            <person name="Lacoste S."/>
            <person name="Sallet E."/>
            <person name="Bensimon A."/>
            <person name="Giraud T."/>
            <person name="Brygoo Y."/>
        </authorList>
    </citation>
    <scope>NUCLEOTIDE SEQUENCE [LARGE SCALE GENOMIC DNA]</scope>
    <source>
        <strain evidence="2">FM164</strain>
    </source>
</reference>
<gene>
    <name evidence="2" type="ORF">PROQFM164_S07g000107</name>
</gene>
<proteinExistence type="predicted"/>
<protein>
    <submittedName>
        <fullName evidence="2">Uncharacterized protein</fullName>
    </submittedName>
</protein>
<dbReference type="AlphaFoldDB" id="W6QUI2"/>